<gene>
    <name evidence="2" type="primary">Dyak\GE27711</name>
    <name evidence="2" type="synonym">GE27711</name>
    <name evidence="2" type="ORF">Dyak_GE27711</name>
</gene>
<keyword evidence="1" id="KW-0472">Membrane</keyword>
<dbReference type="KEGG" id="dya:Dyak_GE27711"/>
<dbReference type="EMBL" id="CM000162">
    <property type="protein sequence ID" value="KRK05880.1"/>
    <property type="molecule type" value="Genomic_DNA"/>
</dbReference>
<evidence type="ECO:0000313" key="3">
    <source>
        <dbReference type="Proteomes" id="UP000002282"/>
    </source>
</evidence>
<reference evidence="2 3" key="1">
    <citation type="journal article" date="2007" name="Nature">
        <title>Evolution of genes and genomes on the Drosophila phylogeny.</title>
        <authorList>
            <consortium name="Drosophila 12 Genomes Consortium"/>
            <person name="Clark A.G."/>
            <person name="Eisen M.B."/>
            <person name="Smith D.R."/>
            <person name="Bergman C.M."/>
            <person name="Oliver B."/>
            <person name="Markow T.A."/>
            <person name="Kaufman T.C."/>
            <person name="Kellis M."/>
            <person name="Gelbart W."/>
            <person name="Iyer V.N."/>
            <person name="Pollard D.A."/>
            <person name="Sackton T.B."/>
            <person name="Larracuente A.M."/>
            <person name="Singh N.D."/>
            <person name="Abad J.P."/>
            <person name="Abt D.N."/>
            <person name="Adryan B."/>
            <person name="Aguade M."/>
            <person name="Akashi H."/>
            <person name="Anderson W.W."/>
            <person name="Aquadro C.F."/>
            <person name="Ardell D.H."/>
            <person name="Arguello R."/>
            <person name="Artieri C.G."/>
            <person name="Barbash D.A."/>
            <person name="Barker D."/>
            <person name="Barsanti P."/>
            <person name="Batterham P."/>
            <person name="Batzoglou S."/>
            <person name="Begun D."/>
            <person name="Bhutkar A."/>
            <person name="Blanco E."/>
            <person name="Bosak S.A."/>
            <person name="Bradley R.K."/>
            <person name="Brand A.D."/>
            <person name="Brent M.R."/>
            <person name="Brooks A.N."/>
            <person name="Brown R.H."/>
            <person name="Butlin R.K."/>
            <person name="Caggese C."/>
            <person name="Calvi B.R."/>
            <person name="Bernardo de Carvalho A."/>
            <person name="Caspi A."/>
            <person name="Castrezana S."/>
            <person name="Celniker S.E."/>
            <person name="Chang J.L."/>
            <person name="Chapple C."/>
            <person name="Chatterji S."/>
            <person name="Chinwalla A."/>
            <person name="Civetta A."/>
            <person name="Clifton S.W."/>
            <person name="Comeron J.M."/>
            <person name="Costello J.C."/>
            <person name="Coyne J.A."/>
            <person name="Daub J."/>
            <person name="David R.G."/>
            <person name="Delcher A.L."/>
            <person name="Delehaunty K."/>
            <person name="Do C.B."/>
            <person name="Ebling H."/>
            <person name="Edwards K."/>
            <person name="Eickbush T."/>
            <person name="Evans J.D."/>
            <person name="Filipski A."/>
            <person name="Findeiss S."/>
            <person name="Freyhult E."/>
            <person name="Fulton L."/>
            <person name="Fulton R."/>
            <person name="Garcia A.C."/>
            <person name="Gardiner A."/>
            <person name="Garfield D.A."/>
            <person name="Garvin B.E."/>
            <person name="Gibson G."/>
            <person name="Gilbert D."/>
            <person name="Gnerre S."/>
            <person name="Godfrey J."/>
            <person name="Good R."/>
            <person name="Gotea V."/>
            <person name="Gravely B."/>
            <person name="Greenberg A.J."/>
            <person name="Griffiths-Jones S."/>
            <person name="Gross S."/>
            <person name="Guigo R."/>
            <person name="Gustafson E.A."/>
            <person name="Haerty W."/>
            <person name="Hahn M.W."/>
            <person name="Halligan D.L."/>
            <person name="Halpern A.L."/>
            <person name="Halter G.M."/>
            <person name="Han M.V."/>
            <person name="Heger A."/>
            <person name="Hillier L."/>
            <person name="Hinrichs A.S."/>
            <person name="Holmes I."/>
            <person name="Hoskins R.A."/>
            <person name="Hubisz M.J."/>
            <person name="Hultmark D."/>
            <person name="Huntley M.A."/>
            <person name="Jaffe D.B."/>
            <person name="Jagadeeshan S."/>
            <person name="Jeck W.R."/>
            <person name="Johnson J."/>
            <person name="Jones C.D."/>
            <person name="Jordan W.C."/>
            <person name="Karpen G.H."/>
            <person name="Kataoka E."/>
            <person name="Keightley P.D."/>
            <person name="Kheradpour P."/>
            <person name="Kirkness E.F."/>
            <person name="Koerich L.B."/>
            <person name="Kristiansen K."/>
            <person name="Kudrna D."/>
            <person name="Kulathinal R.J."/>
            <person name="Kumar S."/>
            <person name="Kwok R."/>
            <person name="Lander E."/>
            <person name="Langley C.H."/>
            <person name="Lapoint R."/>
            <person name="Lazzaro B.P."/>
            <person name="Lee S.J."/>
            <person name="Levesque L."/>
            <person name="Li R."/>
            <person name="Lin C.F."/>
            <person name="Lin M.F."/>
            <person name="Lindblad-Toh K."/>
            <person name="Llopart A."/>
            <person name="Long M."/>
            <person name="Low L."/>
            <person name="Lozovsky E."/>
            <person name="Lu J."/>
            <person name="Luo M."/>
            <person name="Machado C.A."/>
            <person name="Makalowski W."/>
            <person name="Marzo M."/>
            <person name="Matsuda M."/>
            <person name="Matzkin L."/>
            <person name="McAllister B."/>
            <person name="McBride C.S."/>
            <person name="McKernan B."/>
            <person name="McKernan K."/>
            <person name="Mendez-Lago M."/>
            <person name="Minx P."/>
            <person name="Mollenhauer M.U."/>
            <person name="Montooth K."/>
            <person name="Mount S.M."/>
            <person name="Mu X."/>
            <person name="Myers E."/>
            <person name="Negre B."/>
            <person name="Newfeld S."/>
            <person name="Nielsen R."/>
            <person name="Noor M.A."/>
            <person name="O'Grady P."/>
            <person name="Pachter L."/>
            <person name="Papaceit M."/>
            <person name="Parisi M.J."/>
            <person name="Parisi M."/>
            <person name="Parts L."/>
            <person name="Pedersen J.S."/>
            <person name="Pesole G."/>
            <person name="Phillippy A.M."/>
            <person name="Ponting C.P."/>
            <person name="Pop M."/>
            <person name="Porcelli D."/>
            <person name="Powell J.R."/>
            <person name="Prohaska S."/>
            <person name="Pruitt K."/>
            <person name="Puig M."/>
            <person name="Quesneville H."/>
            <person name="Ram K.R."/>
            <person name="Rand D."/>
            <person name="Rasmussen M.D."/>
            <person name="Reed L.K."/>
            <person name="Reenan R."/>
            <person name="Reily A."/>
            <person name="Remington K.A."/>
            <person name="Rieger T.T."/>
            <person name="Ritchie M.G."/>
            <person name="Robin C."/>
            <person name="Rogers Y.H."/>
            <person name="Rohde C."/>
            <person name="Rozas J."/>
            <person name="Rubenfield M.J."/>
            <person name="Ruiz A."/>
            <person name="Russo S."/>
            <person name="Salzberg S.L."/>
            <person name="Sanchez-Gracia A."/>
            <person name="Saranga D.J."/>
            <person name="Sato H."/>
            <person name="Schaeffer S.W."/>
            <person name="Schatz M.C."/>
            <person name="Schlenke T."/>
            <person name="Schwartz R."/>
            <person name="Segarra C."/>
            <person name="Singh R.S."/>
            <person name="Sirot L."/>
            <person name="Sirota M."/>
            <person name="Sisneros N.B."/>
            <person name="Smith C.D."/>
            <person name="Smith T.F."/>
            <person name="Spieth J."/>
            <person name="Stage D.E."/>
            <person name="Stark A."/>
            <person name="Stephan W."/>
            <person name="Strausberg R.L."/>
            <person name="Strempel S."/>
            <person name="Sturgill D."/>
            <person name="Sutton G."/>
            <person name="Sutton G.G."/>
            <person name="Tao W."/>
            <person name="Teichmann S."/>
            <person name="Tobari Y.N."/>
            <person name="Tomimura Y."/>
            <person name="Tsolas J.M."/>
            <person name="Valente V.L."/>
            <person name="Venter E."/>
            <person name="Venter J.C."/>
            <person name="Vicario S."/>
            <person name="Vieira F.G."/>
            <person name="Vilella A.J."/>
            <person name="Villasante A."/>
            <person name="Walenz B."/>
            <person name="Wang J."/>
            <person name="Wasserman M."/>
            <person name="Watts T."/>
            <person name="Wilson D."/>
            <person name="Wilson R.K."/>
            <person name="Wing R.A."/>
            <person name="Wolfner M.F."/>
            <person name="Wong A."/>
            <person name="Wong G.K."/>
            <person name="Wu C.I."/>
            <person name="Wu G."/>
            <person name="Yamamoto D."/>
            <person name="Yang H.P."/>
            <person name="Yang S.P."/>
            <person name="Yorke J.A."/>
            <person name="Yoshida K."/>
            <person name="Zdobnov E."/>
            <person name="Zhang P."/>
            <person name="Zhang Y."/>
            <person name="Zimin A.V."/>
            <person name="Baldwin J."/>
            <person name="Abdouelleil A."/>
            <person name="Abdulkadir J."/>
            <person name="Abebe A."/>
            <person name="Abera B."/>
            <person name="Abreu J."/>
            <person name="Acer S.C."/>
            <person name="Aftuck L."/>
            <person name="Alexander A."/>
            <person name="An P."/>
            <person name="Anderson E."/>
            <person name="Anderson S."/>
            <person name="Arachi H."/>
            <person name="Azer M."/>
            <person name="Bachantsang P."/>
            <person name="Barry A."/>
            <person name="Bayul T."/>
            <person name="Berlin A."/>
            <person name="Bessette D."/>
            <person name="Bloom T."/>
            <person name="Blye J."/>
            <person name="Boguslavskiy L."/>
            <person name="Bonnet C."/>
            <person name="Boukhgalter B."/>
            <person name="Bourzgui I."/>
            <person name="Brown A."/>
            <person name="Cahill P."/>
            <person name="Channer S."/>
            <person name="Cheshatsang Y."/>
            <person name="Chuda L."/>
            <person name="Citroen M."/>
            <person name="Collymore A."/>
            <person name="Cooke P."/>
            <person name="Costello M."/>
            <person name="D'Aco K."/>
            <person name="Daza R."/>
            <person name="De Haan G."/>
            <person name="DeGray S."/>
            <person name="DeMaso C."/>
            <person name="Dhargay N."/>
            <person name="Dooley K."/>
            <person name="Dooley E."/>
            <person name="Doricent M."/>
            <person name="Dorje P."/>
            <person name="Dorjee K."/>
            <person name="Dupes A."/>
            <person name="Elong R."/>
            <person name="Falk J."/>
            <person name="Farina A."/>
            <person name="Faro S."/>
            <person name="Ferguson D."/>
            <person name="Fisher S."/>
            <person name="Foley C.D."/>
            <person name="Franke A."/>
            <person name="Friedrich D."/>
            <person name="Gadbois L."/>
            <person name="Gearin G."/>
            <person name="Gearin C.R."/>
            <person name="Giannoukos G."/>
            <person name="Goode T."/>
            <person name="Graham J."/>
            <person name="Grandbois E."/>
            <person name="Grewal S."/>
            <person name="Gyaltsen K."/>
            <person name="Hafez N."/>
            <person name="Hagos B."/>
            <person name="Hall J."/>
            <person name="Henson C."/>
            <person name="Hollinger A."/>
            <person name="Honan T."/>
            <person name="Huard M.D."/>
            <person name="Hughes L."/>
            <person name="Hurhula B."/>
            <person name="Husby M.E."/>
            <person name="Kamat A."/>
            <person name="Kanga B."/>
            <person name="Kashin S."/>
            <person name="Khazanovich D."/>
            <person name="Kisner P."/>
            <person name="Lance K."/>
            <person name="Lara M."/>
            <person name="Lee W."/>
            <person name="Lennon N."/>
            <person name="Letendre F."/>
            <person name="LeVine R."/>
            <person name="Lipovsky A."/>
            <person name="Liu X."/>
            <person name="Liu J."/>
            <person name="Liu S."/>
            <person name="Lokyitsang T."/>
            <person name="Lokyitsang Y."/>
            <person name="Lubonja R."/>
            <person name="Lui A."/>
            <person name="MacDonald P."/>
            <person name="Magnisalis V."/>
            <person name="Maru K."/>
            <person name="Matthews C."/>
            <person name="McCusker W."/>
            <person name="McDonough S."/>
            <person name="Mehta T."/>
            <person name="Meldrim J."/>
            <person name="Meneus L."/>
            <person name="Mihai O."/>
            <person name="Mihalev A."/>
            <person name="Mihova T."/>
            <person name="Mittelman R."/>
            <person name="Mlenga V."/>
            <person name="Montmayeur A."/>
            <person name="Mulrain L."/>
            <person name="Navidi A."/>
            <person name="Naylor J."/>
            <person name="Negash T."/>
            <person name="Nguyen T."/>
            <person name="Nguyen N."/>
            <person name="Nicol R."/>
            <person name="Norbu C."/>
            <person name="Norbu N."/>
            <person name="Novod N."/>
            <person name="O'Neill B."/>
            <person name="Osman S."/>
            <person name="Markiewicz E."/>
            <person name="Oyono O.L."/>
            <person name="Patti C."/>
            <person name="Phunkhang P."/>
            <person name="Pierre F."/>
            <person name="Priest M."/>
            <person name="Raghuraman S."/>
            <person name="Rege F."/>
            <person name="Reyes R."/>
            <person name="Rise C."/>
            <person name="Rogov P."/>
            <person name="Ross K."/>
            <person name="Ryan E."/>
            <person name="Settipalli S."/>
            <person name="Shea T."/>
            <person name="Sherpa N."/>
            <person name="Shi L."/>
            <person name="Shih D."/>
            <person name="Sparrow T."/>
            <person name="Spaulding J."/>
            <person name="Stalker J."/>
            <person name="Stange-Thomann N."/>
            <person name="Stavropoulos S."/>
            <person name="Stone C."/>
            <person name="Strader C."/>
            <person name="Tesfaye S."/>
            <person name="Thomson T."/>
            <person name="Thoulutsang Y."/>
            <person name="Thoulutsang D."/>
            <person name="Topham K."/>
            <person name="Topping I."/>
            <person name="Tsamla T."/>
            <person name="Vassiliev H."/>
            <person name="Vo A."/>
            <person name="Wangchuk T."/>
            <person name="Wangdi T."/>
            <person name="Weiand M."/>
            <person name="Wilkinson J."/>
            <person name="Wilson A."/>
            <person name="Yadav S."/>
            <person name="Young G."/>
            <person name="Yu Q."/>
            <person name="Zembek L."/>
            <person name="Zhong D."/>
            <person name="Zimmer A."/>
            <person name="Zwirko Z."/>
            <person name="Jaffe D.B."/>
            <person name="Alvarez P."/>
            <person name="Brockman W."/>
            <person name="Butler J."/>
            <person name="Chin C."/>
            <person name="Gnerre S."/>
            <person name="Grabherr M."/>
            <person name="Kleber M."/>
            <person name="Mauceli E."/>
            <person name="MacCallum I."/>
        </authorList>
    </citation>
    <scope>NUCLEOTIDE SEQUENCE [LARGE SCALE GENOMIC DNA]</scope>
    <source>
        <strain evidence="3">Tai18E2 / Tucson 14021-0261.01</strain>
    </source>
</reference>
<dbReference type="AlphaFoldDB" id="A0A0R1E911"/>
<name>A0A0R1E911_DROYA</name>
<dbReference type="Proteomes" id="UP000002282">
    <property type="component" value="Chromosome X"/>
</dbReference>
<reference evidence="2 3" key="2">
    <citation type="journal article" date="2007" name="PLoS Biol.">
        <title>Principles of genome evolution in the Drosophila melanogaster species group.</title>
        <authorList>
            <person name="Ranz J.M."/>
            <person name="Maurin D."/>
            <person name="Chan Y.S."/>
            <person name="von Grotthuss M."/>
            <person name="Hillier L.W."/>
            <person name="Roote J."/>
            <person name="Ashburner M."/>
            <person name="Bergman C.M."/>
        </authorList>
    </citation>
    <scope>NUCLEOTIDE SEQUENCE [LARGE SCALE GENOMIC DNA]</scope>
    <source>
        <strain evidence="3">Tai18E2 / Tucson 14021-0261.01</strain>
    </source>
</reference>
<keyword evidence="1" id="KW-0812">Transmembrane</keyword>
<keyword evidence="3" id="KW-1185">Reference proteome</keyword>
<proteinExistence type="predicted"/>
<protein>
    <submittedName>
        <fullName evidence="2">Uncharacterized protein</fullName>
    </submittedName>
</protein>
<organism evidence="2 3">
    <name type="scientific">Drosophila yakuba</name>
    <name type="common">Fruit fly</name>
    <dbReference type="NCBI Taxonomy" id="7245"/>
    <lineage>
        <taxon>Eukaryota</taxon>
        <taxon>Metazoa</taxon>
        <taxon>Ecdysozoa</taxon>
        <taxon>Arthropoda</taxon>
        <taxon>Hexapoda</taxon>
        <taxon>Insecta</taxon>
        <taxon>Pterygota</taxon>
        <taxon>Neoptera</taxon>
        <taxon>Endopterygota</taxon>
        <taxon>Diptera</taxon>
        <taxon>Brachycera</taxon>
        <taxon>Muscomorpha</taxon>
        <taxon>Ephydroidea</taxon>
        <taxon>Drosophilidae</taxon>
        <taxon>Drosophila</taxon>
        <taxon>Sophophora</taxon>
    </lineage>
</organism>
<evidence type="ECO:0000313" key="2">
    <source>
        <dbReference type="EMBL" id="KRK05880.1"/>
    </source>
</evidence>
<keyword evidence="1" id="KW-1133">Transmembrane helix</keyword>
<sequence length="67" mass="7716">MASHRDKSVLVAYFGVLVESSHGHLESIRFQTLKLPLPFFFVPRFREYFDTFVVVLITATAYFGSKT</sequence>
<evidence type="ECO:0000256" key="1">
    <source>
        <dbReference type="SAM" id="Phobius"/>
    </source>
</evidence>
<feature type="transmembrane region" description="Helical" evidence="1">
    <location>
        <begin position="47"/>
        <end position="64"/>
    </location>
</feature>
<accession>A0A0R1E911</accession>